<keyword evidence="1" id="KW-0042">Antenna complex</keyword>
<accession>K9VTG5</accession>
<keyword evidence="2" id="KW-0605">Phycobilisome</keyword>
<evidence type="ECO:0000313" key="3">
    <source>
        <dbReference type="EMBL" id="AFZ11226.1"/>
    </source>
</evidence>
<dbReference type="EMBL" id="CP003620">
    <property type="protein sequence ID" value="AFZ11226.1"/>
    <property type="molecule type" value="Genomic_DNA"/>
</dbReference>
<dbReference type="SUPFAM" id="SSF48371">
    <property type="entry name" value="ARM repeat"/>
    <property type="match status" value="1"/>
</dbReference>
<dbReference type="Proteomes" id="UP000010472">
    <property type="component" value="Chromosome"/>
</dbReference>
<dbReference type="OrthoDB" id="456495at2"/>
<dbReference type="GO" id="GO:0030089">
    <property type="term" value="C:phycobilisome"/>
    <property type="evidence" value="ECO:0007669"/>
    <property type="project" value="UniProtKB-KW"/>
</dbReference>
<keyword evidence="4" id="KW-1185">Reference proteome</keyword>
<name>K9VTG5_9CYAN</name>
<protein>
    <submittedName>
        <fullName evidence="3">Leucine rich repeat variant-containing protein</fullName>
    </submittedName>
</protein>
<dbReference type="InterPro" id="IPR016024">
    <property type="entry name" value="ARM-type_fold"/>
</dbReference>
<evidence type="ECO:0000313" key="4">
    <source>
        <dbReference type="Proteomes" id="UP000010472"/>
    </source>
</evidence>
<dbReference type="HOGENOM" id="CLU_715183_0_0_3"/>
<dbReference type="eggNOG" id="COG1413">
    <property type="taxonomic scope" value="Bacteria"/>
</dbReference>
<dbReference type="InterPro" id="IPR011989">
    <property type="entry name" value="ARM-like"/>
</dbReference>
<proteinExistence type="predicted"/>
<reference evidence="3 4" key="1">
    <citation type="submission" date="2012-06" db="EMBL/GenBank/DDBJ databases">
        <title>Finished chromosome of genome of Crinalium epipsammum PCC 9333.</title>
        <authorList>
            <consortium name="US DOE Joint Genome Institute"/>
            <person name="Gugger M."/>
            <person name="Coursin T."/>
            <person name="Rippka R."/>
            <person name="Tandeau De Marsac N."/>
            <person name="Huntemann M."/>
            <person name="Wei C.-L."/>
            <person name="Han J."/>
            <person name="Detter J.C."/>
            <person name="Han C."/>
            <person name="Tapia R."/>
            <person name="Davenport K."/>
            <person name="Daligault H."/>
            <person name="Erkkila T."/>
            <person name="Gu W."/>
            <person name="Munk A.C.C."/>
            <person name="Teshima H."/>
            <person name="Xu Y."/>
            <person name="Chain P."/>
            <person name="Chen A."/>
            <person name="Krypides N."/>
            <person name="Mavromatis K."/>
            <person name="Markowitz V."/>
            <person name="Szeto E."/>
            <person name="Ivanova N."/>
            <person name="Mikhailova N."/>
            <person name="Ovchinnikova G."/>
            <person name="Pagani I."/>
            <person name="Pati A."/>
            <person name="Goodwin L."/>
            <person name="Peters L."/>
            <person name="Pitluck S."/>
            <person name="Woyke T."/>
            <person name="Kerfeld C."/>
        </authorList>
    </citation>
    <scope>NUCLEOTIDE SEQUENCE [LARGE SCALE GENOMIC DNA]</scope>
    <source>
        <strain evidence="3 4">PCC 9333</strain>
    </source>
</reference>
<dbReference type="STRING" id="1173022.Cri9333_0230"/>
<dbReference type="AlphaFoldDB" id="K9VTG5"/>
<organism evidence="3 4">
    <name type="scientific">Crinalium epipsammum PCC 9333</name>
    <dbReference type="NCBI Taxonomy" id="1173022"/>
    <lineage>
        <taxon>Bacteria</taxon>
        <taxon>Bacillati</taxon>
        <taxon>Cyanobacteriota</taxon>
        <taxon>Cyanophyceae</taxon>
        <taxon>Gomontiellales</taxon>
        <taxon>Gomontiellaceae</taxon>
        <taxon>Crinalium</taxon>
    </lineage>
</organism>
<dbReference type="KEGG" id="cep:Cri9333_0230"/>
<evidence type="ECO:0000256" key="1">
    <source>
        <dbReference type="ARBA" id="ARBA00022549"/>
    </source>
</evidence>
<evidence type="ECO:0000256" key="2">
    <source>
        <dbReference type="ARBA" id="ARBA00022738"/>
    </source>
</evidence>
<dbReference type="RefSeq" id="WP_015201370.1">
    <property type="nucleotide sequence ID" value="NC_019753.1"/>
</dbReference>
<dbReference type="PATRIC" id="fig|1173022.3.peg.247"/>
<gene>
    <name evidence="3" type="ORF">Cri9333_0230</name>
</gene>
<sequence>MNYTPEEISILERIAIAKNPETPKNVLKELANDPEEKVRVFVAANVNTPKTVLTTLASVAPRYVATNPNTPAKVLTQLAKICPEYVVSNSNAPESLLKKLAESSSVIVRYYLAANPQVPVSVLRKLAAKEDEESPLVLENIAWNPNAPEDLLADIRESGEKWAIVTEIDPYLDVEQIGNDYQIASHINTSLTTLEKLAKHENWLVRYLVINNPNTPKSIANAIVSEIAQTESLPNDSRKCLVLNMLGKMPSHIPFRSDCGLPIIAIADELVDFRWHDFEGDSLSFYGATESRVIGVVQKGKFKYEYGDEDEDRKYRFKEGCRIISIEYNDLQLNDISDQHKDLIKNELAANFVYFQSWLNQEGFLFIPYTSDFLKFMSKEIIIFMT</sequence>
<dbReference type="Gene3D" id="1.25.10.10">
    <property type="entry name" value="Leucine-rich Repeat Variant"/>
    <property type="match status" value="1"/>
</dbReference>